<protein>
    <submittedName>
        <fullName evidence="2">Uncharacterized protein</fullName>
    </submittedName>
</protein>
<evidence type="ECO:0000256" key="1">
    <source>
        <dbReference type="SAM" id="Phobius"/>
    </source>
</evidence>
<proteinExistence type="predicted"/>
<keyword evidence="4" id="KW-1185">Reference proteome</keyword>
<evidence type="ECO:0000313" key="4">
    <source>
        <dbReference type="Proteomes" id="UP001642409"/>
    </source>
</evidence>
<dbReference type="Proteomes" id="UP001642409">
    <property type="component" value="Unassembled WGS sequence"/>
</dbReference>
<dbReference type="EMBL" id="CAXDID020000090">
    <property type="protein sequence ID" value="CAL6022119.1"/>
    <property type="molecule type" value="Genomic_DNA"/>
</dbReference>
<sequence length="550" mass="62304">MIVIHIFMLEQKSFKQCFSPASTIVGNRLTKTISLHLIPNPLMSFIPSDNMCKVLNRKSSTAFILLNSQALGLIRLPGTATGIAFTYIFNQNITISYTFATIPLYDQTLDATNGGFEILMDGEYQILGSVANVVHTRSNQTSCFSQARFVFDLAIGIYGFEVEPVFCSLTSFDVFFEFYVNHTWLKIPVRAISSSNPLYISGDYSDINADFLQITRYLLDPTSASEYAKYTDDERLAVQMMVGAMFSDFTLQVRLSLEYDIKSTIGAITAVADYWYSLDSLSCSSDMVLKATLNEGNIMFKTGFVNQLPCLEVPSSSPFFEFAQYLKQNIVMASVAILVQGANKTVRTFTRMIPFFEFISLPYVKFTLEEGELIDETARVLMFIGFYDQADSYLYDFTTPYIPLQRTCVQKRVVHFKKEQTVFALWTKNESRCTARTGQTALSYYGKTFNGVHFEHKLTFQVSAFVNYSAVQDVAASCNDKQCEINREHMMSRKNRASMYFVEESELEYNEIRYYAIDTFAAAFKWSVLIFGLTSAAIVIFVSVGLIISH</sequence>
<dbReference type="AlphaFoldDB" id="A0AA86UFY6"/>
<organism evidence="2">
    <name type="scientific">Hexamita inflata</name>
    <dbReference type="NCBI Taxonomy" id="28002"/>
    <lineage>
        <taxon>Eukaryota</taxon>
        <taxon>Metamonada</taxon>
        <taxon>Diplomonadida</taxon>
        <taxon>Hexamitidae</taxon>
        <taxon>Hexamitinae</taxon>
        <taxon>Hexamita</taxon>
    </lineage>
</organism>
<reference evidence="3 4" key="2">
    <citation type="submission" date="2024-07" db="EMBL/GenBank/DDBJ databases">
        <authorList>
            <person name="Akdeniz Z."/>
        </authorList>
    </citation>
    <scope>NUCLEOTIDE SEQUENCE [LARGE SCALE GENOMIC DNA]</scope>
</reference>
<evidence type="ECO:0000313" key="2">
    <source>
        <dbReference type="EMBL" id="CAI9939088.1"/>
    </source>
</evidence>
<name>A0AA86UFY6_9EUKA</name>
<accession>A0AA86UFY6</accession>
<keyword evidence="1" id="KW-1133">Transmembrane helix</keyword>
<keyword evidence="1" id="KW-0812">Transmembrane</keyword>
<gene>
    <name evidence="2" type="ORF">HINF_LOCUS26733</name>
    <name evidence="3" type="ORF">HINF_LOCUS28496</name>
</gene>
<dbReference type="EMBL" id="CATOUU010000660">
    <property type="protein sequence ID" value="CAI9939088.1"/>
    <property type="molecule type" value="Genomic_DNA"/>
</dbReference>
<comment type="caution">
    <text evidence="2">The sequence shown here is derived from an EMBL/GenBank/DDBJ whole genome shotgun (WGS) entry which is preliminary data.</text>
</comment>
<evidence type="ECO:0000313" key="3">
    <source>
        <dbReference type="EMBL" id="CAL6022119.1"/>
    </source>
</evidence>
<keyword evidence="1" id="KW-0472">Membrane</keyword>
<reference evidence="2" key="1">
    <citation type="submission" date="2023-06" db="EMBL/GenBank/DDBJ databases">
        <authorList>
            <person name="Kurt Z."/>
        </authorList>
    </citation>
    <scope>NUCLEOTIDE SEQUENCE</scope>
</reference>
<feature type="transmembrane region" description="Helical" evidence="1">
    <location>
        <begin position="526"/>
        <end position="548"/>
    </location>
</feature>